<feature type="chain" id="PRO_5017028196" evidence="1">
    <location>
        <begin position="25"/>
        <end position="166"/>
    </location>
</feature>
<dbReference type="RefSeq" id="WP_115011480.1">
    <property type="nucleotide sequence ID" value="NZ_UGHV01000001.1"/>
</dbReference>
<reference evidence="3 4" key="1">
    <citation type="submission" date="2018-06" db="EMBL/GenBank/DDBJ databases">
        <authorList>
            <consortium name="Pathogen Informatics"/>
            <person name="Doyle S."/>
        </authorList>
    </citation>
    <scope>NUCLEOTIDE SEQUENCE [LARGE SCALE GENOMIC DNA]</scope>
    <source>
        <strain evidence="3 4">NCTC12410</strain>
    </source>
</reference>
<dbReference type="AlphaFoldDB" id="A0A377J405"/>
<dbReference type="InterPro" id="IPR018637">
    <property type="entry name" value="DUF2059"/>
</dbReference>
<evidence type="ECO:0000313" key="4">
    <source>
        <dbReference type="Proteomes" id="UP000254841"/>
    </source>
</evidence>
<gene>
    <name evidence="3" type="ORF">NCTC12410_01052</name>
</gene>
<organism evidence="3 4">
    <name type="scientific">Helicobacter canis</name>
    <dbReference type="NCBI Taxonomy" id="29419"/>
    <lineage>
        <taxon>Bacteria</taxon>
        <taxon>Pseudomonadati</taxon>
        <taxon>Campylobacterota</taxon>
        <taxon>Epsilonproteobacteria</taxon>
        <taxon>Campylobacterales</taxon>
        <taxon>Helicobacteraceae</taxon>
        <taxon>Helicobacter</taxon>
    </lineage>
</organism>
<dbReference type="Proteomes" id="UP000254841">
    <property type="component" value="Unassembled WGS sequence"/>
</dbReference>
<accession>A0A377J405</accession>
<feature type="domain" description="DUF2059" evidence="2">
    <location>
        <begin position="94"/>
        <end position="148"/>
    </location>
</feature>
<evidence type="ECO:0000256" key="1">
    <source>
        <dbReference type="SAM" id="SignalP"/>
    </source>
</evidence>
<keyword evidence="1" id="KW-0732">Signal</keyword>
<sequence length="166" mass="18680">MKSTPARIICFVCALFLVSAPLYAEQAAPSKSYKKTFEKFLEISQSNAMLKDISDGKAAEQIIAQITKGQDITKAQKDKVTRIVRDTFSSIAKDLESQILLLYHKYYTEQDLNDLIALYQTPAGKKLANNAVATLRDSQELVQAMVIQYFPKMESQIHQILAESKK</sequence>
<name>A0A377J405_9HELI</name>
<dbReference type="Pfam" id="PF09832">
    <property type="entry name" value="DUF2059"/>
    <property type="match status" value="1"/>
</dbReference>
<feature type="signal peptide" evidence="1">
    <location>
        <begin position="1"/>
        <end position="24"/>
    </location>
</feature>
<dbReference type="OrthoDB" id="5327699at2"/>
<dbReference type="EMBL" id="UGHV01000001">
    <property type="protein sequence ID" value="STO97227.1"/>
    <property type="molecule type" value="Genomic_DNA"/>
</dbReference>
<protein>
    <submittedName>
        <fullName evidence="3">Uncharacterized protein conserved in bacteria</fullName>
    </submittedName>
</protein>
<evidence type="ECO:0000313" key="3">
    <source>
        <dbReference type="EMBL" id="STO97227.1"/>
    </source>
</evidence>
<evidence type="ECO:0000259" key="2">
    <source>
        <dbReference type="Pfam" id="PF09832"/>
    </source>
</evidence>
<proteinExistence type="predicted"/>